<dbReference type="GO" id="GO:0003677">
    <property type="term" value="F:DNA binding"/>
    <property type="evidence" value="ECO:0007669"/>
    <property type="project" value="UniProtKB-KW"/>
</dbReference>
<dbReference type="PIRSF" id="PIRSF000770">
    <property type="entry name" value="RNA_pol_sigma-SigE/K"/>
    <property type="match status" value="1"/>
</dbReference>
<dbReference type="Proteomes" id="UP000732377">
    <property type="component" value="Unassembled WGS sequence"/>
</dbReference>
<keyword evidence="3" id="KW-0238">DNA-binding</keyword>
<dbReference type="PANTHER" id="PTHR30385:SF7">
    <property type="entry name" value="RNA POLYMERASE SIGMA FACTOR FLIA"/>
    <property type="match status" value="1"/>
</dbReference>
<organism evidence="8 9">
    <name type="scientific">Symbiobacterium thermophilum</name>
    <dbReference type="NCBI Taxonomy" id="2734"/>
    <lineage>
        <taxon>Bacteria</taxon>
        <taxon>Bacillati</taxon>
        <taxon>Bacillota</taxon>
        <taxon>Clostridia</taxon>
        <taxon>Eubacteriales</taxon>
        <taxon>Symbiobacteriaceae</taxon>
        <taxon>Symbiobacterium</taxon>
    </lineage>
</organism>
<dbReference type="InterPro" id="IPR014284">
    <property type="entry name" value="RNA_pol_sigma-70_dom"/>
</dbReference>
<dbReference type="InterPro" id="IPR013325">
    <property type="entry name" value="RNA_pol_sigma_r2"/>
</dbReference>
<dbReference type="NCBIfam" id="TIGR02479">
    <property type="entry name" value="FliA_WhiG"/>
    <property type="match status" value="1"/>
</dbReference>
<evidence type="ECO:0000259" key="6">
    <source>
        <dbReference type="Pfam" id="PF04542"/>
    </source>
</evidence>
<dbReference type="InterPro" id="IPR007627">
    <property type="entry name" value="RNA_pol_sigma70_r2"/>
</dbReference>
<comment type="caution">
    <text evidence="8">The sequence shown here is derived from an EMBL/GenBank/DDBJ whole genome shotgun (WGS) entry which is preliminary data.</text>
</comment>
<evidence type="ECO:0000256" key="2">
    <source>
        <dbReference type="ARBA" id="ARBA00023082"/>
    </source>
</evidence>
<dbReference type="GO" id="GO:0003899">
    <property type="term" value="F:DNA-directed RNA polymerase activity"/>
    <property type="evidence" value="ECO:0007669"/>
    <property type="project" value="InterPro"/>
</dbReference>
<sequence>MRSARPVRSSAGWPACSAGGAAASRGGIAVTVQYSELWRRWRQFHDTAARDALVQQYLWLVRYVAGRLMVGMPDHIDQGDVEGHGCFGLLEAVARYDPDRGVRFETFAIPWIRGACLEGLRAMQWAPALRRRVRQLEKVRDELVGILGREPSAAELADHMGITVDEAEKRLQEAGTLAVLSLDEALAFDDGESTALGDRVADDEAADPERESELAERREVLARAIASLSEQEQLVLALIYQEGLIAKEVSEVLGVSQARISQVHSKAILRLRGKLSRLKRDLVS</sequence>
<dbReference type="InterPro" id="IPR000943">
    <property type="entry name" value="RNA_pol_sigma70"/>
</dbReference>
<name>A0A953IB63_SYMTR</name>
<dbReference type="GO" id="GO:0006352">
    <property type="term" value="P:DNA-templated transcription initiation"/>
    <property type="evidence" value="ECO:0007669"/>
    <property type="project" value="InterPro"/>
</dbReference>
<dbReference type="Pfam" id="PF04542">
    <property type="entry name" value="Sigma70_r2"/>
    <property type="match status" value="1"/>
</dbReference>
<dbReference type="InterPro" id="IPR007630">
    <property type="entry name" value="RNA_pol_sigma70_r4"/>
</dbReference>
<dbReference type="CDD" id="cd06171">
    <property type="entry name" value="Sigma70_r4"/>
    <property type="match status" value="1"/>
</dbReference>
<feature type="domain" description="RNA polymerase sigma-70 region 3" evidence="5">
    <location>
        <begin position="133"/>
        <end position="210"/>
    </location>
</feature>
<dbReference type="PANTHER" id="PTHR30385">
    <property type="entry name" value="SIGMA FACTOR F FLAGELLAR"/>
    <property type="match status" value="1"/>
</dbReference>
<dbReference type="InterPro" id="IPR012845">
    <property type="entry name" value="RNA_pol_sigma_FliA_WhiG"/>
</dbReference>
<dbReference type="InterPro" id="IPR013324">
    <property type="entry name" value="RNA_pol_sigma_r3/r4-like"/>
</dbReference>
<dbReference type="GO" id="GO:0016987">
    <property type="term" value="F:sigma factor activity"/>
    <property type="evidence" value="ECO:0007669"/>
    <property type="project" value="UniProtKB-KW"/>
</dbReference>
<feature type="domain" description="RNA polymerase sigma-70 region 2" evidence="6">
    <location>
        <begin position="53"/>
        <end position="125"/>
    </location>
</feature>
<dbReference type="InterPro" id="IPR007624">
    <property type="entry name" value="RNA_pol_sigma70_r3"/>
</dbReference>
<evidence type="ECO:0000256" key="1">
    <source>
        <dbReference type="ARBA" id="ARBA00023015"/>
    </source>
</evidence>
<accession>A0A953IB63</accession>
<evidence type="ECO:0000256" key="4">
    <source>
        <dbReference type="ARBA" id="ARBA00023163"/>
    </source>
</evidence>
<protein>
    <submittedName>
        <fullName evidence="8">FliA/WhiG family RNA polymerase sigma factor</fullName>
    </submittedName>
</protein>
<gene>
    <name evidence="8" type="ORF">CWE10_14970</name>
</gene>
<feature type="domain" description="RNA polymerase sigma-70 region 4" evidence="7">
    <location>
        <begin position="224"/>
        <end position="272"/>
    </location>
</feature>
<dbReference type="NCBIfam" id="TIGR02937">
    <property type="entry name" value="sigma70-ECF"/>
    <property type="match status" value="1"/>
</dbReference>
<evidence type="ECO:0000313" key="9">
    <source>
        <dbReference type="Proteomes" id="UP000732377"/>
    </source>
</evidence>
<evidence type="ECO:0000256" key="3">
    <source>
        <dbReference type="ARBA" id="ARBA00023125"/>
    </source>
</evidence>
<dbReference type="AlphaFoldDB" id="A0A953IB63"/>
<keyword evidence="1" id="KW-0805">Transcription regulation</keyword>
<dbReference type="Gene3D" id="1.10.1740.10">
    <property type="match status" value="1"/>
</dbReference>
<reference evidence="8" key="1">
    <citation type="submission" date="2017-11" db="EMBL/GenBank/DDBJ databases">
        <title>Three new genomes from thermophilic consortium.</title>
        <authorList>
            <person name="Quaggio R."/>
            <person name="Amgarten D."/>
            <person name="Setubal J.C."/>
        </authorList>
    </citation>
    <scope>NUCLEOTIDE SEQUENCE</scope>
    <source>
        <strain evidence="8">ZCTH01-B2</strain>
    </source>
</reference>
<dbReference type="EMBL" id="PIUK01000187">
    <property type="protein sequence ID" value="MBY6277484.1"/>
    <property type="molecule type" value="Genomic_DNA"/>
</dbReference>
<dbReference type="PRINTS" id="PR00046">
    <property type="entry name" value="SIGMA70FCT"/>
</dbReference>
<dbReference type="Pfam" id="PF04539">
    <property type="entry name" value="Sigma70_r3"/>
    <property type="match status" value="1"/>
</dbReference>
<proteinExistence type="predicted"/>
<dbReference type="SUPFAM" id="SSF88659">
    <property type="entry name" value="Sigma3 and sigma4 domains of RNA polymerase sigma factors"/>
    <property type="match status" value="2"/>
</dbReference>
<dbReference type="SUPFAM" id="SSF88946">
    <property type="entry name" value="Sigma2 domain of RNA polymerase sigma factors"/>
    <property type="match status" value="1"/>
</dbReference>
<keyword evidence="4" id="KW-0804">Transcription</keyword>
<dbReference type="Gene3D" id="1.20.140.160">
    <property type="match status" value="1"/>
</dbReference>
<evidence type="ECO:0000313" key="8">
    <source>
        <dbReference type="EMBL" id="MBY6277484.1"/>
    </source>
</evidence>
<evidence type="ECO:0000259" key="7">
    <source>
        <dbReference type="Pfam" id="PF04545"/>
    </source>
</evidence>
<dbReference type="Pfam" id="PF04545">
    <property type="entry name" value="Sigma70_r4"/>
    <property type="match status" value="1"/>
</dbReference>
<keyword evidence="2" id="KW-0731">Sigma factor</keyword>
<evidence type="ECO:0000259" key="5">
    <source>
        <dbReference type="Pfam" id="PF04539"/>
    </source>
</evidence>